<organism evidence="2 3">
    <name type="scientific">Nocardioides aurantiacus</name>
    <dbReference type="NCBI Taxonomy" id="86796"/>
    <lineage>
        <taxon>Bacteria</taxon>
        <taxon>Bacillati</taxon>
        <taxon>Actinomycetota</taxon>
        <taxon>Actinomycetes</taxon>
        <taxon>Propionibacteriales</taxon>
        <taxon>Nocardioidaceae</taxon>
        <taxon>Nocardioides</taxon>
    </lineage>
</organism>
<comment type="caution">
    <text evidence="2">The sequence shown here is derived from an EMBL/GenBank/DDBJ whole genome shotgun (WGS) entry which is preliminary data.</text>
</comment>
<keyword evidence="1" id="KW-0472">Membrane</keyword>
<sequence length="261" mass="28005">MSQTLDLSTTSRTPFARLVKVELRKSWDTRAGIWLLAITAGLAIVVMVIAMITFAVQDLPLDFGLLMATTTYTTGLLLPILGIMLVTGEWGQRTGMVTFALEPSRTRVVLAKLVAGLLLAVVVAVIAVVAAVLSNLLYGLVSGSDISWDLGDTSLQGFVILQAVSMLTGFAIAALLLNTAAAIVVYFAYSFVLPIVFAVVAGLVGWFRDLQPWIDFANAQTPLFDWSISGVEWAHLLVSGALWLGLPLALGMVRILRAEVK</sequence>
<evidence type="ECO:0000313" key="2">
    <source>
        <dbReference type="EMBL" id="ROR91914.1"/>
    </source>
</evidence>
<feature type="transmembrane region" description="Helical" evidence="1">
    <location>
        <begin position="109"/>
        <end position="138"/>
    </location>
</feature>
<keyword evidence="1" id="KW-0812">Transmembrane</keyword>
<dbReference type="AlphaFoldDB" id="A0A3N2CXG8"/>
<evidence type="ECO:0008006" key="4">
    <source>
        <dbReference type="Google" id="ProtNLM"/>
    </source>
</evidence>
<feature type="transmembrane region" description="Helical" evidence="1">
    <location>
        <begin position="158"/>
        <end position="177"/>
    </location>
</feature>
<feature type="transmembrane region" description="Helical" evidence="1">
    <location>
        <begin position="63"/>
        <end position="88"/>
    </location>
</feature>
<evidence type="ECO:0000256" key="1">
    <source>
        <dbReference type="SAM" id="Phobius"/>
    </source>
</evidence>
<gene>
    <name evidence="2" type="ORF">EDD33_2795</name>
</gene>
<dbReference type="Pfam" id="PF12730">
    <property type="entry name" value="ABC2_membrane_4"/>
    <property type="match status" value="1"/>
</dbReference>
<accession>A0A3N2CXG8</accession>
<dbReference type="Proteomes" id="UP000281738">
    <property type="component" value="Unassembled WGS sequence"/>
</dbReference>
<dbReference type="EMBL" id="RKHO01000001">
    <property type="protein sequence ID" value="ROR91914.1"/>
    <property type="molecule type" value="Genomic_DNA"/>
</dbReference>
<feature type="transmembrane region" description="Helical" evidence="1">
    <location>
        <begin position="33"/>
        <end position="57"/>
    </location>
</feature>
<reference evidence="2 3" key="1">
    <citation type="submission" date="2018-11" db="EMBL/GenBank/DDBJ databases">
        <title>Sequencing the genomes of 1000 actinobacteria strains.</title>
        <authorList>
            <person name="Klenk H.-P."/>
        </authorList>
    </citation>
    <scope>NUCLEOTIDE SEQUENCE [LARGE SCALE GENOMIC DNA]</scope>
    <source>
        <strain evidence="2 3">DSM 12652</strain>
    </source>
</reference>
<feature type="transmembrane region" description="Helical" evidence="1">
    <location>
        <begin position="184"/>
        <end position="207"/>
    </location>
</feature>
<dbReference type="RefSeq" id="WP_123391525.1">
    <property type="nucleotide sequence ID" value="NZ_RKHO01000001.1"/>
</dbReference>
<keyword evidence="3" id="KW-1185">Reference proteome</keyword>
<name>A0A3N2CXG8_9ACTN</name>
<dbReference type="OrthoDB" id="3822725at2"/>
<proteinExistence type="predicted"/>
<feature type="transmembrane region" description="Helical" evidence="1">
    <location>
        <begin position="233"/>
        <end position="256"/>
    </location>
</feature>
<evidence type="ECO:0000313" key="3">
    <source>
        <dbReference type="Proteomes" id="UP000281738"/>
    </source>
</evidence>
<protein>
    <recommendedName>
        <fullName evidence="4">ABC-2 family transporter</fullName>
    </recommendedName>
</protein>
<keyword evidence="1" id="KW-1133">Transmembrane helix</keyword>